<keyword evidence="8" id="KW-1185">Reference proteome</keyword>
<organism evidence="7 8">
    <name type="scientific">Polyrhizophydium stewartii</name>
    <dbReference type="NCBI Taxonomy" id="2732419"/>
    <lineage>
        <taxon>Eukaryota</taxon>
        <taxon>Fungi</taxon>
        <taxon>Fungi incertae sedis</taxon>
        <taxon>Chytridiomycota</taxon>
        <taxon>Chytridiomycota incertae sedis</taxon>
        <taxon>Chytridiomycetes</taxon>
        <taxon>Rhizophydiales</taxon>
        <taxon>Rhizophydiales incertae sedis</taxon>
        <taxon>Polyrhizophydium</taxon>
    </lineage>
</organism>
<protein>
    <recommendedName>
        <fullName evidence="6">MYND-type domain-containing protein</fullName>
    </recommendedName>
</protein>
<evidence type="ECO:0000256" key="3">
    <source>
        <dbReference type="ARBA" id="ARBA00022833"/>
    </source>
</evidence>
<keyword evidence="1" id="KW-0479">Metal-binding</keyword>
<feature type="domain" description="MYND-type" evidence="6">
    <location>
        <begin position="215"/>
        <end position="254"/>
    </location>
</feature>
<evidence type="ECO:0000256" key="1">
    <source>
        <dbReference type="ARBA" id="ARBA00022723"/>
    </source>
</evidence>
<dbReference type="EMBL" id="JADGIZ020000018">
    <property type="protein sequence ID" value="KAL2916135.1"/>
    <property type="molecule type" value="Genomic_DNA"/>
</dbReference>
<dbReference type="PROSITE" id="PS50865">
    <property type="entry name" value="ZF_MYND_2"/>
    <property type="match status" value="1"/>
</dbReference>
<feature type="region of interest" description="Disordered" evidence="5">
    <location>
        <begin position="12"/>
        <end position="46"/>
    </location>
</feature>
<comment type="caution">
    <text evidence="7">The sequence shown here is derived from an EMBL/GenBank/DDBJ whole genome shotgun (WGS) entry which is preliminary data.</text>
</comment>
<accession>A0ABR4N9C1</accession>
<keyword evidence="3" id="KW-0862">Zinc</keyword>
<name>A0ABR4N9C1_9FUNG</name>
<feature type="compositionally biased region" description="Low complexity" evidence="5">
    <location>
        <begin position="108"/>
        <end position="127"/>
    </location>
</feature>
<feature type="region of interest" description="Disordered" evidence="5">
    <location>
        <begin position="108"/>
        <end position="141"/>
    </location>
</feature>
<evidence type="ECO:0000259" key="6">
    <source>
        <dbReference type="PROSITE" id="PS50865"/>
    </source>
</evidence>
<keyword evidence="2 4" id="KW-0863">Zinc-finger</keyword>
<dbReference type="Pfam" id="PF01753">
    <property type="entry name" value="zf-MYND"/>
    <property type="match status" value="1"/>
</dbReference>
<evidence type="ECO:0000256" key="2">
    <source>
        <dbReference type="ARBA" id="ARBA00022771"/>
    </source>
</evidence>
<evidence type="ECO:0000256" key="4">
    <source>
        <dbReference type="PROSITE-ProRule" id="PRU00134"/>
    </source>
</evidence>
<dbReference type="InterPro" id="IPR002893">
    <property type="entry name" value="Znf_MYND"/>
</dbReference>
<proteinExistence type="predicted"/>
<evidence type="ECO:0000313" key="7">
    <source>
        <dbReference type="EMBL" id="KAL2916135.1"/>
    </source>
</evidence>
<evidence type="ECO:0000313" key="8">
    <source>
        <dbReference type="Proteomes" id="UP001527925"/>
    </source>
</evidence>
<dbReference type="SUPFAM" id="SSF144232">
    <property type="entry name" value="HIT/MYND zinc finger-like"/>
    <property type="match status" value="1"/>
</dbReference>
<reference evidence="7 8" key="1">
    <citation type="submission" date="2023-09" db="EMBL/GenBank/DDBJ databases">
        <title>Pangenome analysis of Batrachochytrium dendrobatidis and related Chytrids.</title>
        <authorList>
            <person name="Yacoub M.N."/>
            <person name="Stajich J.E."/>
            <person name="James T.Y."/>
        </authorList>
    </citation>
    <scope>NUCLEOTIDE SEQUENCE [LARGE SCALE GENOMIC DNA]</scope>
    <source>
        <strain evidence="7 8">JEL0888</strain>
    </source>
</reference>
<sequence>MDVHDAFWELATGSAPPVPRSRGGADDDPLVPGGDFHRSASEDGPAYSPALNAFRLADYCRATRPPLARALPGLADAAVAAAARDLGEAADWSSYAFPLRRAPAPAAAPASAAEPAALDPEAASDASDAPDDADPAAGPASLRLSGRLAPGQYFIPMMLRYSERMDIGCFFLFVDLGPDIGCVLLRAKPIGTISDDSPRGSGRLVIWDDASYGCCSRCMRRLARVQVCADCRVAQFCARHCQKLDWERGHRAVCRYLGLHSALESTDDPRDDEAIA</sequence>
<evidence type="ECO:0000256" key="5">
    <source>
        <dbReference type="SAM" id="MobiDB-lite"/>
    </source>
</evidence>
<dbReference type="Gene3D" id="6.10.140.2220">
    <property type="match status" value="1"/>
</dbReference>
<gene>
    <name evidence="7" type="ORF">HK105_204226</name>
</gene>
<dbReference type="Proteomes" id="UP001527925">
    <property type="component" value="Unassembled WGS sequence"/>
</dbReference>